<evidence type="ECO:0000313" key="2">
    <source>
        <dbReference type="EMBL" id="KAG0717537.1"/>
    </source>
</evidence>
<dbReference type="Proteomes" id="UP000770661">
    <property type="component" value="Unassembled WGS sequence"/>
</dbReference>
<feature type="compositionally biased region" description="Pro residues" evidence="1">
    <location>
        <begin position="1"/>
        <end position="21"/>
    </location>
</feature>
<dbReference type="AlphaFoldDB" id="A0A8J4Y0E1"/>
<keyword evidence="3" id="KW-1185">Reference proteome</keyword>
<reference evidence="2" key="1">
    <citation type="submission" date="2020-07" db="EMBL/GenBank/DDBJ databases">
        <title>The High-quality genome of the commercially important snow crab, Chionoecetes opilio.</title>
        <authorList>
            <person name="Jeong J.-H."/>
            <person name="Ryu S."/>
        </authorList>
    </citation>
    <scope>NUCLEOTIDE SEQUENCE</scope>
    <source>
        <strain evidence="2">MADBK_172401_WGS</strain>
        <tissue evidence="2">Digestive gland</tissue>
    </source>
</reference>
<dbReference type="EMBL" id="JACEEZ010017424">
    <property type="protein sequence ID" value="KAG0717537.1"/>
    <property type="molecule type" value="Genomic_DNA"/>
</dbReference>
<feature type="region of interest" description="Disordered" evidence="1">
    <location>
        <begin position="1"/>
        <end position="26"/>
    </location>
</feature>
<evidence type="ECO:0000256" key="1">
    <source>
        <dbReference type="SAM" id="MobiDB-lite"/>
    </source>
</evidence>
<proteinExistence type="predicted"/>
<evidence type="ECO:0000313" key="3">
    <source>
        <dbReference type="Proteomes" id="UP000770661"/>
    </source>
</evidence>
<sequence length="172" mass="18639">MHTHAPPPRENPLAHPAPPSTLPANGADLFQLDGHTYSPSLQVSGWVEVDTCQRRHQSPPLRWVSDIVQTFGIPEGCLRWGSEPHHQETRGFLDMACGLRGSSTLTPSPKGRERGVNFQEVATRQNGPGGSLAPTPLHGPQPYLKTPPRGPNLPTQLITEVVGTPYRGTLAL</sequence>
<accession>A0A8J4Y0E1</accession>
<gene>
    <name evidence="2" type="ORF">GWK47_054227</name>
</gene>
<protein>
    <submittedName>
        <fullName evidence="2">Uncharacterized protein</fullName>
    </submittedName>
</protein>
<organism evidence="2 3">
    <name type="scientific">Chionoecetes opilio</name>
    <name type="common">Atlantic snow crab</name>
    <name type="synonym">Cancer opilio</name>
    <dbReference type="NCBI Taxonomy" id="41210"/>
    <lineage>
        <taxon>Eukaryota</taxon>
        <taxon>Metazoa</taxon>
        <taxon>Ecdysozoa</taxon>
        <taxon>Arthropoda</taxon>
        <taxon>Crustacea</taxon>
        <taxon>Multicrustacea</taxon>
        <taxon>Malacostraca</taxon>
        <taxon>Eumalacostraca</taxon>
        <taxon>Eucarida</taxon>
        <taxon>Decapoda</taxon>
        <taxon>Pleocyemata</taxon>
        <taxon>Brachyura</taxon>
        <taxon>Eubrachyura</taxon>
        <taxon>Majoidea</taxon>
        <taxon>Majidae</taxon>
        <taxon>Chionoecetes</taxon>
    </lineage>
</organism>
<name>A0A8J4Y0E1_CHIOP</name>
<comment type="caution">
    <text evidence="2">The sequence shown here is derived from an EMBL/GenBank/DDBJ whole genome shotgun (WGS) entry which is preliminary data.</text>
</comment>